<dbReference type="InterPro" id="IPR050695">
    <property type="entry name" value="N-acetylmuramoyl_amidase_3"/>
</dbReference>
<dbReference type="Pfam" id="PF07833">
    <property type="entry name" value="Cu_amine_oxidN1"/>
    <property type="match status" value="1"/>
</dbReference>
<dbReference type="GO" id="GO:0008745">
    <property type="term" value="F:N-acetylmuramoyl-L-alanine amidase activity"/>
    <property type="evidence" value="ECO:0007669"/>
    <property type="project" value="InterPro"/>
</dbReference>
<sequence>MKKIISSLFIVAGLFVLLGYAGVVSASTTPKLFMDGKQLVTDVDPIIKQGTTLVPLAVISRDLGYEVKWDNKAQQATVLDKETSIKLTIGQKVGYVNDKSYELSQAPSLVKNRTMVPIRFVSEVLGLKVEWKQKTFEVLLTSPVKPTPTPTPTLPPTPTPTPAVQEATVTGVVLSEEGNLHIGYTGTLGDPKVMLLPADANNPARLVVDLNNTGYTYELANSFIKGQTEVTLNGYASMTGYRFSQFSSNPLVARIVVLLNDGVNYQVSRSSSEVLISFNGEVHEQPSDPSGTSPTPTPTPTPPATGDSVYHIVLDAGHGGKDPGASNESLGLMEKTFTLSLTLKLKQQLEQNSKVKVHLTRSDDTYPELSERVAFAQNIPGVGKKADVFISIHANSFKTNPAVNGTETYYYKENSKQLAQTVHSAMISSLGLADRKVKTAGFKVIKETTMPAVLLEVGFLSNTSDAKVLFDEEKQNKLAKDLAASLFQYLNV</sequence>
<dbReference type="GO" id="GO:0009253">
    <property type="term" value="P:peptidoglycan catabolic process"/>
    <property type="evidence" value="ECO:0007669"/>
    <property type="project" value="InterPro"/>
</dbReference>
<dbReference type="Pfam" id="PF01520">
    <property type="entry name" value="Amidase_3"/>
    <property type="match status" value="1"/>
</dbReference>
<dbReference type="InterPro" id="IPR012854">
    <property type="entry name" value="Cu_amine_oxidase-like_N"/>
</dbReference>
<keyword evidence="1" id="KW-0378">Hydrolase</keyword>
<dbReference type="Gene3D" id="3.30.457.10">
    <property type="entry name" value="Copper amine oxidase-like, N-terminal domain"/>
    <property type="match status" value="1"/>
</dbReference>
<keyword evidence="5" id="KW-1185">Reference proteome</keyword>
<dbReference type="CDD" id="cd02696">
    <property type="entry name" value="MurNAc-LAA"/>
    <property type="match status" value="1"/>
</dbReference>
<gene>
    <name evidence="4" type="ORF">J40TS1_07110</name>
</gene>
<feature type="domain" description="MurNAc-LAA" evidence="3">
    <location>
        <begin position="382"/>
        <end position="487"/>
    </location>
</feature>
<dbReference type="Proteomes" id="UP000683139">
    <property type="component" value="Unassembled WGS sequence"/>
</dbReference>
<organism evidence="4 5">
    <name type="scientific">Paenibacillus montaniterrae</name>
    <dbReference type="NCBI Taxonomy" id="429341"/>
    <lineage>
        <taxon>Bacteria</taxon>
        <taxon>Bacillati</taxon>
        <taxon>Bacillota</taxon>
        <taxon>Bacilli</taxon>
        <taxon>Bacillales</taxon>
        <taxon>Paenibacillaceae</taxon>
        <taxon>Paenibacillus</taxon>
    </lineage>
</organism>
<dbReference type="PANTHER" id="PTHR30404">
    <property type="entry name" value="N-ACETYLMURAMOYL-L-ALANINE AMIDASE"/>
    <property type="match status" value="1"/>
</dbReference>
<dbReference type="Gene3D" id="3.40.630.40">
    <property type="entry name" value="Zn-dependent exopeptidases"/>
    <property type="match status" value="1"/>
</dbReference>
<accession>A0A920CXH8</accession>
<dbReference type="AlphaFoldDB" id="A0A920CXH8"/>
<comment type="caution">
    <text evidence="4">The sequence shown here is derived from an EMBL/GenBank/DDBJ whole genome shotgun (WGS) entry which is preliminary data.</text>
</comment>
<protein>
    <recommendedName>
        <fullName evidence="3">MurNAc-LAA domain-containing protein</fullName>
    </recommendedName>
</protein>
<name>A0A920CXH8_9BACL</name>
<evidence type="ECO:0000256" key="1">
    <source>
        <dbReference type="ARBA" id="ARBA00022801"/>
    </source>
</evidence>
<proteinExistence type="predicted"/>
<evidence type="ECO:0000313" key="5">
    <source>
        <dbReference type="Proteomes" id="UP000683139"/>
    </source>
</evidence>
<dbReference type="SUPFAM" id="SSF55383">
    <property type="entry name" value="Copper amine oxidase, domain N"/>
    <property type="match status" value="1"/>
</dbReference>
<dbReference type="InterPro" id="IPR002508">
    <property type="entry name" value="MurNAc-LAA_cat"/>
</dbReference>
<evidence type="ECO:0000313" key="4">
    <source>
        <dbReference type="EMBL" id="GIP15069.1"/>
    </source>
</evidence>
<dbReference type="EMBL" id="BOSE01000001">
    <property type="protein sequence ID" value="GIP15069.1"/>
    <property type="molecule type" value="Genomic_DNA"/>
</dbReference>
<dbReference type="SMART" id="SM00646">
    <property type="entry name" value="Ami_3"/>
    <property type="match status" value="1"/>
</dbReference>
<dbReference type="SUPFAM" id="SSF53187">
    <property type="entry name" value="Zn-dependent exopeptidases"/>
    <property type="match status" value="1"/>
</dbReference>
<dbReference type="InterPro" id="IPR036582">
    <property type="entry name" value="Mao_N_sf"/>
</dbReference>
<evidence type="ECO:0000256" key="2">
    <source>
        <dbReference type="SAM" id="MobiDB-lite"/>
    </source>
</evidence>
<dbReference type="RefSeq" id="WP_213513228.1">
    <property type="nucleotide sequence ID" value="NZ_BOSE01000001.1"/>
</dbReference>
<feature type="region of interest" description="Disordered" evidence="2">
    <location>
        <begin position="282"/>
        <end position="308"/>
    </location>
</feature>
<evidence type="ECO:0000259" key="3">
    <source>
        <dbReference type="SMART" id="SM00646"/>
    </source>
</evidence>
<dbReference type="Gene3D" id="2.60.40.3500">
    <property type="match status" value="1"/>
</dbReference>
<reference evidence="4" key="1">
    <citation type="submission" date="2021-03" db="EMBL/GenBank/DDBJ databases">
        <title>Antimicrobial resistance genes in bacteria isolated from Japanese honey, and their potential for conferring macrolide and lincosamide resistance in the American foulbrood pathogen Paenibacillus larvae.</title>
        <authorList>
            <person name="Okamoto M."/>
            <person name="Kumagai M."/>
            <person name="Kanamori H."/>
            <person name="Takamatsu D."/>
        </authorList>
    </citation>
    <scope>NUCLEOTIDE SEQUENCE</scope>
    <source>
        <strain evidence="4">J40TS1</strain>
    </source>
</reference>
<dbReference type="GO" id="GO:0030288">
    <property type="term" value="C:outer membrane-bounded periplasmic space"/>
    <property type="evidence" value="ECO:0007669"/>
    <property type="project" value="TreeGrafter"/>
</dbReference>
<dbReference type="PANTHER" id="PTHR30404:SF0">
    <property type="entry name" value="N-ACETYLMURAMOYL-L-ALANINE AMIDASE AMIC"/>
    <property type="match status" value="1"/>
</dbReference>